<feature type="signal peptide" evidence="1">
    <location>
        <begin position="1"/>
        <end position="32"/>
    </location>
</feature>
<keyword evidence="3" id="KW-1185">Reference proteome</keyword>
<keyword evidence="1" id="KW-0732">Signal</keyword>
<dbReference type="RefSeq" id="XP_060426480.1">
    <property type="nucleotide sequence ID" value="XM_060575584.1"/>
</dbReference>
<name>A0AAJ0AEM0_9PEZI</name>
<evidence type="ECO:0000313" key="2">
    <source>
        <dbReference type="EMBL" id="KAK1672477.1"/>
    </source>
</evidence>
<dbReference type="Proteomes" id="UP001224890">
    <property type="component" value="Unassembled WGS sequence"/>
</dbReference>
<evidence type="ECO:0000313" key="3">
    <source>
        <dbReference type="Proteomes" id="UP001224890"/>
    </source>
</evidence>
<proteinExistence type="predicted"/>
<protein>
    <submittedName>
        <fullName evidence="2">Uncharacterized protein</fullName>
    </submittedName>
</protein>
<dbReference type="EMBL" id="JAHMHR010000038">
    <property type="protein sequence ID" value="KAK1672477.1"/>
    <property type="molecule type" value="Genomic_DNA"/>
</dbReference>
<feature type="chain" id="PRO_5042480695" evidence="1">
    <location>
        <begin position="33"/>
        <end position="210"/>
    </location>
</feature>
<accession>A0AAJ0AEM0</accession>
<sequence length="210" mass="22723">MNMMERFFSSRKRPLLSLLAFFIWLMPRLVSGQTAIQTQSVPAIMPTLVGPSKPRTTPWEELCTTRGLIEPWMYYSACTNSVMLKQLSSSDCSPYVTRTLKDTDASDAAGVLMDCFCPAYQTIGSECLHWVCPYQAEDLYTKQLLEGVCPGVSAVANVSYPFQTSATTTAEGTTTATSRSSGPDGAAGSLRVPVALSFVAVSIGLFSSLL</sequence>
<evidence type="ECO:0000256" key="1">
    <source>
        <dbReference type="SAM" id="SignalP"/>
    </source>
</evidence>
<organism evidence="2 3">
    <name type="scientific">Colletotrichum godetiae</name>
    <dbReference type="NCBI Taxonomy" id="1209918"/>
    <lineage>
        <taxon>Eukaryota</taxon>
        <taxon>Fungi</taxon>
        <taxon>Dikarya</taxon>
        <taxon>Ascomycota</taxon>
        <taxon>Pezizomycotina</taxon>
        <taxon>Sordariomycetes</taxon>
        <taxon>Hypocreomycetidae</taxon>
        <taxon>Glomerellales</taxon>
        <taxon>Glomerellaceae</taxon>
        <taxon>Colletotrichum</taxon>
        <taxon>Colletotrichum acutatum species complex</taxon>
    </lineage>
</organism>
<dbReference type="GeneID" id="85460110"/>
<reference evidence="2" key="1">
    <citation type="submission" date="2021-06" db="EMBL/GenBank/DDBJ databases">
        <title>Comparative genomics, transcriptomics and evolutionary studies reveal genomic signatures of adaptation to plant cell wall in hemibiotrophic fungi.</title>
        <authorList>
            <consortium name="DOE Joint Genome Institute"/>
            <person name="Baroncelli R."/>
            <person name="Diaz J.F."/>
            <person name="Benocci T."/>
            <person name="Peng M."/>
            <person name="Battaglia E."/>
            <person name="Haridas S."/>
            <person name="Andreopoulos W."/>
            <person name="Labutti K."/>
            <person name="Pangilinan J."/>
            <person name="Floch G.L."/>
            <person name="Makela M.R."/>
            <person name="Henrissat B."/>
            <person name="Grigoriev I.V."/>
            <person name="Crouch J.A."/>
            <person name="De Vries R.P."/>
            <person name="Sukno S.A."/>
            <person name="Thon M.R."/>
        </authorList>
    </citation>
    <scope>NUCLEOTIDE SEQUENCE</scope>
    <source>
        <strain evidence="2">CBS 193.32</strain>
    </source>
</reference>
<gene>
    <name evidence="2" type="ORF">BDP55DRAFT_673248</name>
</gene>
<comment type="caution">
    <text evidence="2">The sequence shown here is derived from an EMBL/GenBank/DDBJ whole genome shotgun (WGS) entry which is preliminary data.</text>
</comment>
<dbReference type="AlphaFoldDB" id="A0AAJ0AEM0"/>